<dbReference type="EMBL" id="JARAOO010000003">
    <property type="protein sequence ID" value="KAJ7974144.1"/>
    <property type="molecule type" value="Genomic_DNA"/>
</dbReference>
<dbReference type="PANTHER" id="PTHR31339">
    <property type="entry name" value="PECTIN LYASE-RELATED"/>
    <property type="match status" value="1"/>
</dbReference>
<name>A0AAD7Q3N6_QUISA</name>
<reference evidence="7" key="1">
    <citation type="journal article" date="2023" name="Science">
        <title>Elucidation of the pathway for biosynthesis of saponin adjuvants from the soapbark tree.</title>
        <authorList>
            <person name="Reed J."/>
            <person name="Orme A."/>
            <person name="El-Demerdash A."/>
            <person name="Owen C."/>
            <person name="Martin L.B.B."/>
            <person name="Misra R.C."/>
            <person name="Kikuchi S."/>
            <person name="Rejzek M."/>
            <person name="Martin A.C."/>
            <person name="Harkess A."/>
            <person name="Leebens-Mack J."/>
            <person name="Louveau T."/>
            <person name="Stephenson M.J."/>
            <person name="Osbourn A."/>
        </authorList>
    </citation>
    <scope>NUCLEOTIDE SEQUENCE</scope>
    <source>
        <strain evidence="7">S10</strain>
    </source>
</reference>
<keyword evidence="4 6" id="KW-0378">Hydrolase</keyword>
<comment type="caution">
    <text evidence="7">The sequence shown here is derived from an EMBL/GenBank/DDBJ whole genome shotgun (WGS) entry which is preliminary data.</text>
</comment>
<evidence type="ECO:0000313" key="7">
    <source>
        <dbReference type="EMBL" id="KAJ7974144.1"/>
    </source>
</evidence>
<evidence type="ECO:0000256" key="5">
    <source>
        <dbReference type="ARBA" id="ARBA00023295"/>
    </source>
</evidence>
<evidence type="ECO:0000256" key="4">
    <source>
        <dbReference type="ARBA" id="ARBA00022801"/>
    </source>
</evidence>
<dbReference type="SMART" id="SM00710">
    <property type="entry name" value="PbH1"/>
    <property type="match status" value="5"/>
</dbReference>
<keyword evidence="7" id="KW-0456">Lyase</keyword>
<evidence type="ECO:0000256" key="2">
    <source>
        <dbReference type="ARBA" id="ARBA00008834"/>
    </source>
</evidence>
<proteinExistence type="inferred from homology"/>
<dbReference type="PANTHER" id="PTHR31339:SF12">
    <property type="entry name" value="ENDO-POLYGALACTURONASE-LIKE PROTEIN"/>
    <property type="match status" value="1"/>
</dbReference>
<dbReference type="InterPro" id="IPR051801">
    <property type="entry name" value="GH28_Enzymes"/>
</dbReference>
<keyword evidence="5 6" id="KW-0326">Glycosidase</keyword>
<dbReference type="KEGG" id="qsa:O6P43_004262"/>
<evidence type="ECO:0000313" key="8">
    <source>
        <dbReference type="Proteomes" id="UP001163823"/>
    </source>
</evidence>
<dbReference type="InterPro" id="IPR000743">
    <property type="entry name" value="Glyco_hydro_28"/>
</dbReference>
<organism evidence="7 8">
    <name type="scientific">Quillaja saponaria</name>
    <name type="common">Soap bark tree</name>
    <dbReference type="NCBI Taxonomy" id="32244"/>
    <lineage>
        <taxon>Eukaryota</taxon>
        <taxon>Viridiplantae</taxon>
        <taxon>Streptophyta</taxon>
        <taxon>Embryophyta</taxon>
        <taxon>Tracheophyta</taxon>
        <taxon>Spermatophyta</taxon>
        <taxon>Magnoliopsida</taxon>
        <taxon>eudicotyledons</taxon>
        <taxon>Gunneridae</taxon>
        <taxon>Pentapetalae</taxon>
        <taxon>rosids</taxon>
        <taxon>fabids</taxon>
        <taxon>Fabales</taxon>
        <taxon>Quillajaceae</taxon>
        <taxon>Quillaja</taxon>
    </lineage>
</organism>
<evidence type="ECO:0000256" key="3">
    <source>
        <dbReference type="ARBA" id="ARBA00022512"/>
    </source>
</evidence>
<dbReference type="GO" id="GO:0005975">
    <property type="term" value="P:carbohydrate metabolic process"/>
    <property type="evidence" value="ECO:0007669"/>
    <property type="project" value="InterPro"/>
</dbReference>
<evidence type="ECO:0000256" key="6">
    <source>
        <dbReference type="RuleBase" id="RU361169"/>
    </source>
</evidence>
<keyword evidence="3" id="KW-0134">Cell wall</keyword>
<dbReference type="InterPro" id="IPR012334">
    <property type="entry name" value="Pectin_lyas_fold"/>
</dbReference>
<dbReference type="InterPro" id="IPR006626">
    <property type="entry name" value="PbH1"/>
</dbReference>
<comment type="similarity">
    <text evidence="2 6">Belongs to the glycosyl hydrolase 28 family.</text>
</comment>
<sequence>MDSVPFPIRTLISSHFTNLSQKSQITMESFLQPRKSHIIGIIATILILGSVGIRVAECRAARRLASIDYPAISCRKHSAVLTDFGGVGDGKTSNTKAFQSAISNLSQYASDGGGQLIVPSGKWLTGSFNLTSHFTLFLHKDAVLLGSQDESEWPLLPVLPSYGRGRDAPNGRFSSLIFGTNLTDVIVTGNNGTIDGQGSSWWDKFHKDQLNVTRPYLVEIMYSDQIQISNITLINSPSWVVHPIYSSNVIINGLTILAPVDSPNTDGINPDSCTNVRIEDCYIVSGDDCIAVKSGWDEYGIKFGMPTQHLVIRRITCISPDSATIALGSEMSGGINDVRAEDITAINTESGVRIKTAVGRGAYVKDIFVRRMTLNTMKYVFWMTGSYGSHPGPGFDPKALPNITGINYRDVTANNVTYSARLDGIEGNPFTGICISNVTITLTENPKKLQWNCTNVEGVTSNVTPQPCDLLPLKEKIDCPFPDDKLPIENVQFKTCSSSNF</sequence>
<gene>
    <name evidence="7" type="ORF">O6P43_004262</name>
</gene>
<dbReference type="SUPFAM" id="SSF51126">
    <property type="entry name" value="Pectin lyase-like"/>
    <property type="match status" value="1"/>
</dbReference>
<protein>
    <submittedName>
        <fullName evidence="7">Pectin lyase superfamily protein</fullName>
    </submittedName>
</protein>
<dbReference type="AlphaFoldDB" id="A0AAD7Q3N6"/>
<dbReference type="InterPro" id="IPR011050">
    <property type="entry name" value="Pectin_lyase_fold/virulence"/>
</dbReference>
<keyword evidence="8" id="KW-1185">Reference proteome</keyword>
<comment type="subcellular location">
    <subcellularLocation>
        <location evidence="1">Secreted</location>
        <location evidence="1">Cell wall</location>
    </subcellularLocation>
</comment>
<accession>A0AAD7Q3N6</accession>
<evidence type="ECO:0000256" key="1">
    <source>
        <dbReference type="ARBA" id="ARBA00004191"/>
    </source>
</evidence>
<dbReference type="Pfam" id="PF00295">
    <property type="entry name" value="Glyco_hydro_28"/>
    <property type="match status" value="1"/>
</dbReference>
<keyword evidence="3" id="KW-0964">Secreted</keyword>
<dbReference type="Proteomes" id="UP001163823">
    <property type="component" value="Chromosome 3"/>
</dbReference>
<dbReference type="GO" id="GO:0016829">
    <property type="term" value="F:lyase activity"/>
    <property type="evidence" value="ECO:0007669"/>
    <property type="project" value="UniProtKB-KW"/>
</dbReference>
<dbReference type="Gene3D" id="2.160.20.10">
    <property type="entry name" value="Single-stranded right-handed beta-helix, Pectin lyase-like"/>
    <property type="match status" value="1"/>
</dbReference>
<dbReference type="GO" id="GO:0004650">
    <property type="term" value="F:polygalacturonase activity"/>
    <property type="evidence" value="ECO:0007669"/>
    <property type="project" value="InterPro"/>
</dbReference>